<dbReference type="Proteomes" id="UP000294933">
    <property type="component" value="Unassembled WGS sequence"/>
</dbReference>
<name>A0A4Y7PSK6_9AGAM</name>
<dbReference type="EMBL" id="ML170208">
    <property type="protein sequence ID" value="TDL18393.1"/>
    <property type="molecule type" value="Genomic_DNA"/>
</dbReference>
<sequence>MPPRAFSAEFSRHYGALPPSAQQSLVEKHLIPLLNLTNKRKARRILRTASRSVRAHKNKNIPHLDIQAKKFEVNSLIDELSRDMKCSFVKGASNRETLLQEIFESLAEWLSDAWCLVYEYKMDFTKAHAALLFSIGVLDHVQTMRGGSSCKCATRSIYIPVTLKSRSGRVVKSFTEMGVENLETAILWIWRDLFLSLLSVESKALMKVLPDLLMDIDDLVGWEGLEKILCGGKSYDAAYEDALDEMDDEEGDEDESDAEYTDGDEDSDTYSEEPIERKIFQSPYWPHKICSQLPKFLPILHTRLMTIFKSSPSPALFHSINSINASPFTIIELHNALADLAPCSPISLTVALQIHAEEGSAQTIAALLDSHSHLLRPRDAPSLQSAAQALARVPKFRARALALIEAELIDTAHGIHAALLQNHFSRIDVSSVRSGFQGIQRLRHGTTARSDAVERWVDSAQTPGVMPMNPIAFAAMMMGLPPGAADPDDADPMGVLDVDPEDSDYAELREDMRPGMKARFEGWTDVAECITGGVAVLMKVFTQVLEIMPFLKAHDVVEEMIGRLADKPSKHYLCDALDVLNNFVKTQKKRAAAALKTKKAKESKASFNFGTINAPGGSYPPPMPPPPALVGAGGMEDVD</sequence>
<proteinExistence type="predicted"/>
<evidence type="ECO:0000313" key="3">
    <source>
        <dbReference type="Proteomes" id="UP000294933"/>
    </source>
</evidence>
<dbReference type="AlphaFoldDB" id="A0A4Y7PSK6"/>
<dbReference type="VEuPathDB" id="FungiDB:BD410DRAFT_806555"/>
<feature type="region of interest" description="Disordered" evidence="1">
    <location>
        <begin position="245"/>
        <end position="272"/>
    </location>
</feature>
<feature type="region of interest" description="Disordered" evidence="1">
    <location>
        <begin position="613"/>
        <end position="639"/>
    </location>
</feature>
<reference evidence="2 3" key="1">
    <citation type="submission" date="2018-06" db="EMBL/GenBank/DDBJ databases">
        <title>A transcriptomic atlas of mushroom development highlights an independent origin of complex multicellularity.</title>
        <authorList>
            <consortium name="DOE Joint Genome Institute"/>
            <person name="Krizsan K."/>
            <person name="Almasi E."/>
            <person name="Merenyi Z."/>
            <person name="Sahu N."/>
            <person name="Viragh M."/>
            <person name="Koszo T."/>
            <person name="Mondo S."/>
            <person name="Kiss B."/>
            <person name="Balint B."/>
            <person name="Kues U."/>
            <person name="Barry K."/>
            <person name="Hegedus J.C."/>
            <person name="Henrissat B."/>
            <person name="Johnson J."/>
            <person name="Lipzen A."/>
            <person name="Ohm R."/>
            <person name="Nagy I."/>
            <person name="Pangilinan J."/>
            <person name="Yan J."/>
            <person name="Xiong Y."/>
            <person name="Grigoriev I.V."/>
            <person name="Hibbett D.S."/>
            <person name="Nagy L.G."/>
        </authorList>
    </citation>
    <scope>NUCLEOTIDE SEQUENCE [LARGE SCALE GENOMIC DNA]</scope>
    <source>
        <strain evidence="2 3">SZMC22713</strain>
    </source>
</reference>
<dbReference type="OrthoDB" id="2742205at2759"/>
<evidence type="ECO:0000256" key="1">
    <source>
        <dbReference type="SAM" id="MobiDB-lite"/>
    </source>
</evidence>
<evidence type="ECO:0000313" key="2">
    <source>
        <dbReference type="EMBL" id="TDL18393.1"/>
    </source>
</evidence>
<gene>
    <name evidence="2" type="ORF">BD410DRAFT_806555</name>
</gene>
<keyword evidence="3" id="KW-1185">Reference proteome</keyword>
<protein>
    <submittedName>
        <fullName evidence="2">Uncharacterized protein</fullName>
    </submittedName>
</protein>
<accession>A0A4Y7PSK6</accession>
<dbReference type="STRING" id="50990.A0A4Y7PSK6"/>
<organism evidence="2 3">
    <name type="scientific">Rickenella mellea</name>
    <dbReference type="NCBI Taxonomy" id="50990"/>
    <lineage>
        <taxon>Eukaryota</taxon>
        <taxon>Fungi</taxon>
        <taxon>Dikarya</taxon>
        <taxon>Basidiomycota</taxon>
        <taxon>Agaricomycotina</taxon>
        <taxon>Agaricomycetes</taxon>
        <taxon>Hymenochaetales</taxon>
        <taxon>Rickenellaceae</taxon>
        <taxon>Rickenella</taxon>
    </lineage>
</organism>
<feature type="compositionally biased region" description="Pro residues" evidence="1">
    <location>
        <begin position="618"/>
        <end position="628"/>
    </location>
</feature>